<dbReference type="Proteomes" id="UP000285301">
    <property type="component" value="Unassembled WGS sequence"/>
</dbReference>
<evidence type="ECO:0000313" key="3">
    <source>
        <dbReference type="EMBL" id="RWS02148.1"/>
    </source>
</evidence>
<dbReference type="SUPFAM" id="SSF51735">
    <property type="entry name" value="NAD(P)-binding Rossmann-fold domains"/>
    <property type="match status" value="1"/>
</dbReference>
<evidence type="ECO:0000313" key="2">
    <source>
        <dbReference type="EMBL" id="RWS01814.1"/>
    </source>
</evidence>
<dbReference type="OrthoDB" id="6420014at2759"/>
<gene>
    <name evidence="2" type="ORF">B4U79_01441</name>
    <name evidence="4" type="ORF">B4U79_03543</name>
    <name evidence="3" type="ORF">B4U79_04315</name>
</gene>
<comment type="caution">
    <text evidence="4">The sequence shown here is derived from an EMBL/GenBank/DDBJ whole genome shotgun (WGS) entry which is preliminary data.</text>
</comment>
<dbReference type="AlphaFoldDB" id="A0A3S3NWY5"/>
<keyword evidence="5" id="KW-1185">Reference proteome</keyword>
<protein>
    <submittedName>
        <fullName evidence="4">Tropinone reductase 2-like protein</fullName>
    </submittedName>
</protein>
<evidence type="ECO:0000313" key="5">
    <source>
        <dbReference type="Proteomes" id="UP000285301"/>
    </source>
</evidence>
<dbReference type="PROSITE" id="PS00061">
    <property type="entry name" value="ADH_SHORT"/>
    <property type="match status" value="1"/>
</dbReference>
<evidence type="ECO:0000256" key="1">
    <source>
        <dbReference type="ARBA" id="ARBA00023002"/>
    </source>
</evidence>
<accession>A0A3S3NWY5</accession>
<dbReference type="PRINTS" id="PR00080">
    <property type="entry name" value="SDRFAMILY"/>
</dbReference>
<dbReference type="InterPro" id="IPR020904">
    <property type="entry name" value="Sc_DH/Rdtase_CS"/>
</dbReference>
<organism evidence="4 5">
    <name type="scientific">Dinothrombium tinctorium</name>
    <dbReference type="NCBI Taxonomy" id="1965070"/>
    <lineage>
        <taxon>Eukaryota</taxon>
        <taxon>Metazoa</taxon>
        <taxon>Ecdysozoa</taxon>
        <taxon>Arthropoda</taxon>
        <taxon>Chelicerata</taxon>
        <taxon>Arachnida</taxon>
        <taxon>Acari</taxon>
        <taxon>Acariformes</taxon>
        <taxon>Trombidiformes</taxon>
        <taxon>Prostigmata</taxon>
        <taxon>Anystina</taxon>
        <taxon>Parasitengona</taxon>
        <taxon>Trombidioidea</taxon>
        <taxon>Trombidiidae</taxon>
        <taxon>Dinothrombium</taxon>
    </lineage>
</organism>
<reference evidence="4 5" key="1">
    <citation type="journal article" date="2018" name="Gigascience">
        <title>Genomes of trombidid mites reveal novel predicted allergens and laterally-transferred genes associated with secondary metabolism.</title>
        <authorList>
            <person name="Dong X."/>
            <person name="Chaisiri K."/>
            <person name="Xia D."/>
            <person name="Armstrong S.D."/>
            <person name="Fang Y."/>
            <person name="Donnelly M.J."/>
            <person name="Kadowaki T."/>
            <person name="McGarry J.W."/>
            <person name="Darby A.C."/>
            <person name="Makepeace B.L."/>
        </authorList>
    </citation>
    <scope>NUCLEOTIDE SEQUENCE [LARGE SCALE GENOMIC DNA]</scope>
    <source>
        <strain evidence="4">UoL-WK</strain>
    </source>
</reference>
<evidence type="ECO:0000313" key="4">
    <source>
        <dbReference type="EMBL" id="RWS03461.1"/>
    </source>
</evidence>
<reference evidence="4" key="2">
    <citation type="submission" date="2018-11" db="EMBL/GenBank/DDBJ databases">
        <title>Trombidioid mite genomics.</title>
        <authorList>
            <person name="Dong X."/>
        </authorList>
    </citation>
    <scope>NUCLEOTIDE SEQUENCE</scope>
    <source>
        <strain evidence="4">UoL-WK</strain>
    </source>
</reference>
<dbReference type="InterPro" id="IPR036291">
    <property type="entry name" value="NAD(P)-bd_dom_sf"/>
</dbReference>
<dbReference type="PRINTS" id="PR00081">
    <property type="entry name" value="GDHRDH"/>
</dbReference>
<name>A0A3S3NWY5_9ACAR</name>
<proteinExistence type="predicted"/>
<dbReference type="EMBL" id="NCKU01008095">
    <property type="protein sequence ID" value="RWS02148.1"/>
    <property type="molecule type" value="Genomic_DNA"/>
</dbReference>
<keyword evidence="1" id="KW-0560">Oxidoreductase</keyword>
<dbReference type="STRING" id="1965070.A0A3S3NWY5"/>
<dbReference type="Pfam" id="PF13561">
    <property type="entry name" value="adh_short_C2"/>
    <property type="match status" value="1"/>
</dbReference>
<dbReference type="EMBL" id="NCKU01006477">
    <property type="protein sequence ID" value="RWS03461.1"/>
    <property type="molecule type" value="Genomic_DNA"/>
</dbReference>
<dbReference type="Gene3D" id="3.40.50.720">
    <property type="entry name" value="NAD(P)-binding Rossmann-like Domain"/>
    <property type="match status" value="1"/>
</dbReference>
<dbReference type="EMBL" id="NCKU01008577">
    <property type="protein sequence ID" value="RWS01814.1"/>
    <property type="molecule type" value="Genomic_DNA"/>
</dbReference>
<dbReference type="FunFam" id="3.40.50.720:FF:000084">
    <property type="entry name" value="Short-chain dehydrogenase reductase"/>
    <property type="match status" value="1"/>
</dbReference>
<dbReference type="InterPro" id="IPR002347">
    <property type="entry name" value="SDR_fam"/>
</dbReference>
<dbReference type="PROSITE" id="PS51257">
    <property type="entry name" value="PROKAR_LIPOPROTEIN"/>
    <property type="match status" value="1"/>
</dbReference>
<dbReference type="PANTHER" id="PTHR43975:SF5">
    <property type="entry name" value="PUTATIVE-RELATED"/>
    <property type="match status" value="1"/>
</dbReference>
<dbReference type="GO" id="GO:0016491">
    <property type="term" value="F:oxidoreductase activity"/>
    <property type="evidence" value="ECO:0007669"/>
    <property type="project" value="UniProtKB-KW"/>
</dbReference>
<sequence length="262" mass="28010">MAKFAGKVAIVTGASSGIGRGVAIHFSLLGCSLSLSGRNTDNLLKTKQQCLNNGLKENQLLMLDGELTNEQFCQRLIHETVEKFGKLDILVSMVNSAGIIGTGTVENTPLTAYDHMMNVNCRTVFHLMQLAIPHLRKTKGNIVNVSSVTGLRAFPGVVSYNMSKAAVDQLTRTAALELAADGIRVNAVNPGVIVTELQKRGGLDDEAYAKFLEHSKTTHALGRPGTVEEVAKTIAFLASDDASFITGVTLPIDGGRSQMCPR</sequence>
<dbReference type="PANTHER" id="PTHR43975">
    <property type="entry name" value="ZGC:101858"/>
    <property type="match status" value="1"/>
</dbReference>